<sequence>MDKKEKNERLTDMIIAGMEQRFMRRPGLPPVPFEFQYDQIEVLDLSAHRSVME</sequence>
<organism evidence="1 2">
    <name type="scientific">Burkholderia contaminans</name>
    <dbReference type="NCBI Taxonomy" id="488447"/>
    <lineage>
        <taxon>Bacteria</taxon>
        <taxon>Pseudomonadati</taxon>
        <taxon>Pseudomonadota</taxon>
        <taxon>Betaproteobacteria</taxon>
        <taxon>Burkholderiales</taxon>
        <taxon>Burkholderiaceae</taxon>
        <taxon>Burkholderia</taxon>
        <taxon>Burkholderia cepacia complex</taxon>
    </lineage>
</organism>
<comment type="caution">
    <text evidence="1">The sequence shown here is derived from an EMBL/GenBank/DDBJ whole genome shotgun (WGS) entry which is preliminary data.</text>
</comment>
<evidence type="ECO:0000313" key="2">
    <source>
        <dbReference type="Proteomes" id="UP001172109"/>
    </source>
</evidence>
<accession>A0AAP4QZW0</accession>
<evidence type="ECO:0000313" key="1">
    <source>
        <dbReference type="EMBL" id="MDN7564550.1"/>
    </source>
</evidence>
<reference evidence="1" key="1">
    <citation type="submission" date="2023-07" db="EMBL/GenBank/DDBJ databases">
        <title>A collection of bacterial strains from the Burkholderia cepacia Research Laboratory and Repository.</title>
        <authorList>
            <person name="Lipuma J."/>
            <person name="Spilker T."/>
            <person name="Caverly L."/>
        </authorList>
    </citation>
    <scope>NUCLEOTIDE SEQUENCE</scope>
    <source>
        <strain evidence="1">AU44979</strain>
    </source>
</reference>
<dbReference type="Proteomes" id="UP001172109">
    <property type="component" value="Unassembled WGS sequence"/>
</dbReference>
<gene>
    <name evidence="1" type="ORF">QZM56_08590</name>
</gene>
<proteinExistence type="predicted"/>
<dbReference type="EMBL" id="JAUJQS010000005">
    <property type="protein sequence ID" value="MDN7564550.1"/>
    <property type="molecule type" value="Genomic_DNA"/>
</dbReference>
<dbReference type="RefSeq" id="WP_171026908.1">
    <property type="nucleotide sequence ID" value="NZ_CADEUY010000010.1"/>
</dbReference>
<name>A0AAP4QZW0_9BURK</name>
<protein>
    <submittedName>
        <fullName evidence="1">Uncharacterized protein</fullName>
    </submittedName>
</protein>
<dbReference type="AlphaFoldDB" id="A0AAP4QZW0"/>